<dbReference type="NCBIfam" id="TIGR01534">
    <property type="entry name" value="GAPDH-I"/>
    <property type="match status" value="1"/>
</dbReference>
<sequence length="337" mass="36518">MTVKIAINGFGAIGRRAFRGYYQNPDVEFVAFNDLTDPEVLAYLLKYDSNFGVFEANVDFTDDSVIVDGKEIKVYAEKDPADLPWGDLDVDIVIESTGFFTNADDAKKHLDAGAKKVIISAPATNEDITIVMGVNEGEYNPAEHDVISMASCTTNCLAPVAKVLNEKFGIEKGLMTTIHSYTGAQRILDAPGPMKKITRARAAAINMVPTTTGAAKAVALVLPELEGKFHGMAVRVPTSTGSLVDLTVNVEKDATEEEVNAAMKAAAEGPMSGVLQYNEDPIVSMDIRRNAHTSIFDANYTSVLDGNMIKVLSWYDNEWGYSQKIVETAIYIASKGL</sequence>
<evidence type="ECO:0000256" key="1">
    <source>
        <dbReference type="ARBA" id="ARBA00007406"/>
    </source>
</evidence>
<dbReference type="CDD" id="cd05214">
    <property type="entry name" value="GAPDH_I_N"/>
    <property type="match status" value="1"/>
</dbReference>
<protein>
    <recommendedName>
        <fullName evidence="8">Glyceraldehyde-3-phosphate dehydrogenase</fullName>
        <ecNumber evidence="8">1.2.1.-</ecNumber>
    </recommendedName>
</protein>
<dbReference type="Pfam" id="PF00044">
    <property type="entry name" value="Gp_dh_N"/>
    <property type="match status" value="1"/>
</dbReference>
<dbReference type="GO" id="GO:0051287">
    <property type="term" value="F:NAD binding"/>
    <property type="evidence" value="ECO:0007669"/>
    <property type="project" value="InterPro"/>
</dbReference>
<dbReference type="EC" id="1.2.1.-" evidence="8"/>
<dbReference type="PANTHER" id="PTHR43148">
    <property type="entry name" value="GLYCERALDEHYDE-3-PHOSPHATE DEHYDROGENASE 2"/>
    <property type="match status" value="1"/>
</dbReference>
<comment type="similarity">
    <text evidence="1 7">Belongs to the glyceraldehyde-3-phosphate dehydrogenase family.</text>
</comment>
<dbReference type="PIRSF" id="PIRSF000149">
    <property type="entry name" value="GAP_DH"/>
    <property type="match status" value="1"/>
</dbReference>
<keyword evidence="5" id="KW-0520">NAD</keyword>
<reference evidence="10" key="1">
    <citation type="submission" date="2019-12" db="EMBL/GenBank/DDBJ databases">
        <authorList>
            <person name="zhang j."/>
            <person name="sun C.M."/>
        </authorList>
    </citation>
    <scope>NUCLEOTIDE SEQUENCE</scope>
    <source>
        <strain evidence="10">NS-1</strain>
    </source>
</reference>
<dbReference type="SUPFAM" id="SSF51735">
    <property type="entry name" value="NAD(P)-binding Rossmann-fold domains"/>
    <property type="match status" value="1"/>
</dbReference>
<dbReference type="InterPro" id="IPR006424">
    <property type="entry name" value="Glyceraldehyde-3-P_DH_1"/>
</dbReference>
<organism evidence="10 11">
    <name type="scientific">Iocasia fonsfrigidae</name>
    <dbReference type="NCBI Taxonomy" id="2682810"/>
    <lineage>
        <taxon>Bacteria</taxon>
        <taxon>Bacillati</taxon>
        <taxon>Bacillota</taxon>
        <taxon>Clostridia</taxon>
        <taxon>Halanaerobiales</taxon>
        <taxon>Halanaerobiaceae</taxon>
        <taxon>Iocasia</taxon>
    </lineage>
</organism>
<keyword evidence="2 8" id="KW-0560">Oxidoreductase</keyword>
<dbReference type="SMART" id="SM00846">
    <property type="entry name" value="Gp_dh_N"/>
    <property type="match status" value="1"/>
</dbReference>
<dbReference type="Gene3D" id="3.30.360.10">
    <property type="entry name" value="Dihydrodipicolinate Reductase, domain 2"/>
    <property type="match status" value="1"/>
</dbReference>
<dbReference type="AlphaFoldDB" id="A0A8A7K5L5"/>
<evidence type="ECO:0000256" key="5">
    <source>
        <dbReference type="PIRSR" id="PIRSR000149-3"/>
    </source>
</evidence>
<name>A0A8A7K5L5_9FIRM</name>
<evidence type="ECO:0000256" key="8">
    <source>
        <dbReference type="RuleBase" id="RU361160"/>
    </source>
</evidence>
<dbReference type="CDD" id="cd18126">
    <property type="entry name" value="GAPDH_I_C"/>
    <property type="match status" value="1"/>
</dbReference>
<keyword evidence="5" id="KW-0547">Nucleotide-binding</keyword>
<dbReference type="InterPro" id="IPR020831">
    <property type="entry name" value="GlycerAld/Erythrose_P_DH"/>
</dbReference>
<feature type="binding site" evidence="5">
    <location>
        <position position="34"/>
    </location>
    <ligand>
        <name>NAD(+)</name>
        <dbReference type="ChEBI" id="CHEBI:57540"/>
    </ligand>
</feature>
<dbReference type="Pfam" id="PF02800">
    <property type="entry name" value="Gp_dh_C"/>
    <property type="match status" value="1"/>
</dbReference>
<feature type="binding site" evidence="4">
    <location>
        <begin position="151"/>
        <end position="153"/>
    </location>
    <ligand>
        <name>D-glyceraldehyde 3-phosphate</name>
        <dbReference type="ChEBI" id="CHEBI:59776"/>
    </ligand>
</feature>
<gene>
    <name evidence="10" type="primary">gap</name>
    <name evidence="10" type="ORF">GM661_03255</name>
</gene>
<feature type="binding site" evidence="4">
    <location>
        <position position="182"/>
    </location>
    <ligand>
        <name>D-glyceraldehyde 3-phosphate</name>
        <dbReference type="ChEBI" id="CHEBI:59776"/>
    </ligand>
</feature>
<dbReference type="InterPro" id="IPR020828">
    <property type="entry name" value="GlycerAld_3-P_DH_NAD(P)-bd"/>
</dbReference>
<proteinExistence type="inferred from homology"/>
<keyword evidence="11" id="KW-1185">Reference proteome</keyword>
<feature type="binding site" evidence="4">
    <location>
        <begin position="212"/>
        <end position="213"/>
    </location>
    <ligand>
        <name>D-glyceraldehyde 3-phosphate</name>
        <dbReference type="ChEBI" id="CHEBI:59776"/>
    </ligand>
</feature>
<dbReference type="GO" id="GO:0050661">
    <property type="term" value="F:NADP binding"/>
    <property type="evidence" value="ECO:0007669"/>
    <property type="project" value="InterPro"/>
</dbReference>
<dbReference type="FunFam" id="3.30.360.10:FF:000002">
    <property type="entry name" value="Glyceraldehyde-3-phosphate dehydrogenase"/>
    <property type="match status" value="1"/>
</dbReference>
<evidence type="ECO:0000256" key="4">
    <source>
        <dbReference type="PIRSR" id="PIRSR000149-2"/>
    </source>
</evidence>
<feature type="site" description="Activates thiol group during catalysis" evidence="6">
    <location>
        <position position="179"/>
    </location>
</feature>
<feature type="active site" description="Nucleophile" evidence="3">
    <location>
        <position position="152"/>
    </location>
</feature>
<feature type="binding site" evidence="5">
    <location>
        <position position="120"/>
    </location>
    <ligand>
        <name>NAD(+)</name>
        <dbReference type="ChEBI" id="CHEBI:57540"/>
    </ligand>
</feature>
<dbReference type="FunFam" id="3.40.50.720:FF:000001">
    <property type="entry name" value="Glyceraldehyde-3-phosphate dehydrogenase"/>
    <property type="match status" value="1"/>
</dbReference>
<dbReference type="GO" id="GO:0016620">
    <property type="term" value="F:oxidoreductase activity, acting on the aldehyde or oxo group of donors, NAD or NADP as acceptor"/>
    <property type="evidence" value="ECO:0007669"/>
    <property type="project" value="InterPro"/>
</dbReference>
<evidence type="ECO:0000256" key="3">
    <source>
        <dbReference type="PIRSR" id="PIRSR000149-1"/>
    </source>
</evidence>
<evidence type="ECO:0000259" key="9">
    <source>
        <dbReference type="SMART" id="SM00846"/>
    </source>
</evidence>
<dbReference type="KEGG" id="ifn:GM661_03255"/>
<accession>A0A8A7K5L5</accession>
<dbReference type="GO" id="GO:0006006">
    <property type="term" value="P:glucose metabolic process"/>
    <property type="evidence" value="ECO:0007669"/>
    <property type="project" value="InterPro"/>
</dbReference>
<dbReference type="EMBL" id="CP046640">
    <property type="protein sequence ID" value="QTL97063.1"/>
    <property type="molecule type" value="Genomic_DNA"/>
</dbReference>
<evidence type="ECO:0000313" key="11">
    <source>
        <dbReference type="Proteomes" id="UP000665020"/>
    </source>
</evidence>
<dbReference type="SUPFAM" id="SSF55347">
    <property type="entry name" value="Glyceraldehyde-3-phosphate dehydrogenase-like, C-terminal domain"/>
    <property type="match status" value="1"/>
</dbReference>
<feature type="binding site" evidence="5">
    <location>
        <position position="317"/>
    </location>
    <ligand>
        <name>NAD(+)</name>
        <dbReference type="ChEBI" id="CHEBI:57540"/>
    </ligand>
</feature>
<feature type="domain" description="Glyceraldehyde 3-phosphate dehydrogenase NAD(P) binding" evidence="9">
    <location>
        <begin position="3"/>
        <end position="152"/>
    </location>
</feature>
<dbReference type="PROSITE" id="PS00071">
    <property type="entry name" value="GAPDH"/>
    <property type="match status" value="1"/>
</dbReference>
<evidence type="ECO:0000256" key="6">
    <source>
        <dbReference type="PIRSR" id="PIRSR000149-4"/>
    </source>
</evidence>
<evidence type="ECO:0000256" key="7">
    <source>
        <dbReference type="RuleBase" id="RU000397"/>
    </source>
</evidence>
<dbReference type="InterPro" id="IPR020829">
    <property type="entry name" value="GlycerAld_3-P_DH_cat"/>
</dbReference>
<dbReference type="RefSeq" id="WP_230868725.1">
    <property type="nucleotide sequence ID" value="NZ_CP046640.1"/>
</dbReference>
<evidence type="ECO:0000256" key="2">
    <source>
        <dbReference type="ARBA" id="ARBA00023002"/>
    </source>
</evidence>
<dbReference type="Gene3D" id="3.40.50.720">
    <property type="entry name" value="NAD(P)-binding Rossmann-like Domain"/>
    <property type="match status" value="1"/>
</dbReference>
<dbReference type="PRINTS" id="PR00078">
    <property type="entry name" value="G3PDHDRGNASE"/>
</dbReference>
<feature type="binding site" evidence="4">
    <location>
        <position position="235"/>
    </location>
    <ligand>
        <name>D-glyceraldehyde 3-phosphate</name>
        <dbReference type="ChEBI" id="CHEBI:59776"/>
    </ligand>
</feature>
<evidence type="ECO:0000313" key="10">
    <source>
        <dbReference type="EMBL" id="QTL97063.1"/>
    </source>
</evidence>
<dbReference type="Proteomes" id="UP000665020">
    <property type="component" value="Chromosome"/>
</dbReference>
<dbReference type="InterPro" id="IPR036291">
    <property type="entry name" value="NAD(P)-bd_dom_sf"/>
</dbReference>
<dbReference type="InterPro" id="IPR020830">
    <property type="entry name" value="GlycerAld_3-P_DH_AS"/>
</dbReference>